<reference evidence="2 3" key="1">
    <citation type="journal article" date="2018" name="Nat. Ecol. Evol.">
        <title>Pezizomycetes genomes reveal the molecular basis of ectomycorrhizal truffle lifestyle.</title>
        <authorList>
            <person name="Murat C."/>
            <person name="Payen T."/>
            <person name="Noel B."/>
            <person name="Kuo A."/>
            <person name="Morin E."/>
            <person name="Chen J."/>
            <person name="Kohler A."/>
            <person name="Krizsan K."/>
            <person name="Balestrini R."/>
            <person name="Da Silva C."/>
            <person name="Montanini B."/>
            <person name="Hainaut M."/>
            <person name="Levati E."/>
            <person name="Barry K.W."/>
            <person name="Belfiori B."/>
            <person name="Cichocki N."/>
            <person name="Clum A."/>
            <person name="Dockter R.B."/>
            <person name="Fauchery L."/>
            <person name="Guy J."/>
            <person name="Iotti M."/>
            <person name="Le Tacon F."/>
            <person name="Lindquist E.A."/>
            <person name="Lipzen A."/>
            <person name="Malagnac F."/>
            <person name="Mello A."/>
            <person name="Molinier V."/>
            <person name="Miyauchi S."/>
            <person name="Poulain J."/>
            <person name="Riccioni C."/>
            <person name="Rubini A."/>
            <person name="Sitrit Y."/>
            <person name="Splivallo R."/>
            <person name="Traeger S."/>
            <person name="Wang M."/>
            <person name="Zifcakova L."/>
            <person name="Wipf D."/>
            <person name="Zambonelli A."/>
            <person name="Paolocci F."/>
            <person name="Nowrousian M."/>
            <person name="Ottonello S."/>
            <person name="Baldrian P."/>
            <person name="Spatafora J.W."/>
            <person name="Henrissat B."/>
            <person name="Nagy L.G."/>
            <person name="Aury J.M."/>
            <person name="Wincker P."/>
            <person name="Grigoriev I.V."/>
            <person name="Bonfante P."/>
            <person name="Martin F.M."/>
        </authorList>
    </citation>
    <scope>NUCLEOTIDE SEQUENCE [LARGE SCALE GENOMIC DNA]</scope>
    <source>
        <strain evidence="2 3">RN42</strain>
    </source>
</reference>
<dbReference type="EMBL" id="ML119678">
    <property type="protein sequence ID" value="RPA81558.1"/>
    <property type="molecule type" value="Genomic_DNA"/>
</dbReference>
<dbReference type="Proteomes" id="UP000275078">
    <property type="component" value="Unassembled WGS sequence"/>
</dbReference>
<feature type="compositionally biased region" description="Basic and acidic residues" evidence="1">
    <location>
        <begin position="16"/>
        <end position="39"/>
    </location>
</feature>
<feature type="compositionally biased region" description="Polar residues" evidence="1">
    <location>
        <begin position="123"/>
        <end position="148"/>
    </location>
</feature>
<dbReference type="AlphaFoldDB" id="A0A3N4IA53"/>
<evidence type="ECO:0000313" key="2">
    <source>
        <dbReference type="EMBL" id="RPA81558.1"/>
    </source>
</evidence>
<gene>
    <name evidence="2" type="ORF">BJ508DRAFT_326245</name>
</gene>
<name>A0A3N4IA53_ASCIM</name>
<feature type="region of interest" description="Disordered" evidence="1">
    <location>
        <begin position="1"/>
        <end position="101"/>
    </location>
</feature>
<proteinExistence type="predicted"/>
<evidence type="ECO:0000313" key="3">
    <source>
        <dbReference type="Proteomes" id="UP000275078"/>
    </source>
</evidence>
<accession>A0A3N4IA53</accession>
<organism evidence="2 3">
    <name type="scientific">Ascobolus immersus RN42</name>
    <dbReference type="NCBI Taxonomy" id="1160509"/>
    <lineage>
        <taxon>Eukaryota</taxon>
        <taxon>Fungi</taxon>
        <taxon>Dikarya</taxon>
        <taxon>Ascomycota</taxon>
        <taxon>Pezizomycotina</taxon>
        <taxon>Pezizomycetes</taxon>
        <taxon>Pezizales</taxon>
        <taxon>Ascobolaceae</taxon>
        <taxon>Ascobolus</taxon>
    </lineage>
</organism>
<evidence type="ECO:0000256" key="1">
    <source>
        <dbReference type="SAM" id="MobiDB-lite"/>
    </source>
</evidence>
<sequence length="294" mass="31861">MTRSQGLKGYHHHPTPTKDLEDSEGKTSRAVDEPRILRESRKRPRIDTPPPPTPVASESEPATPIQPPATKKRGRPKKTAEKPAVAPEETPTPPAPNTAKSRVRELELELEGMRADMAALRAGQQTSQEDSNPPKTPAQATTSVTSPGHPSKRGRLTEIEKEWEDNHVLIPPTRGTKMWELMAEFEAFTNLFKGQTKKPTLGSTVHAGSPSLHADRATVNANTHPTCQCRTTGIHGGVNPPLHPAASSSNTRGVNIPTPLPGVSILLSSGTIKPDKWLHGNKGWGIARDGRIFL</sequence>
<feature type="region of interest" description="Disordered" evidence="1">
    <location>
        <begin position="121"/>
        <end position="153"/>
    </location>
</feature>
<protein>
    <submittedName>
        <fullName evidence="2">Uncharacterized protein</fullName>
    </submittedName>
</protein>
<keyword evidence="3" id="KW-1185">Reference proteome</keyword>